<dbReference type="InterPro" id="IPR007712">
    <property type="entry name" value="RelE/ParE_toxin"/>
</dbReference>
<name>A0A388TLM3_9BACT</name>
<dbReference type="AlphaFoldDB" id="A0A388TLM3"/>
<dbReference type="PANTHER" id="PTHR38813:SF1">
    <property type="entry name" value="TOXIN RELE1-RELATED"/>
    <property type="match status" value="1"/>
</dbReference>
<gene>
    <name evidence="2" type="primary">relE</name>
    <name evidence="2" type="ORF">RDn1_279</name>
</gene>
<evidence type="ECO:0000313" key="3">
    <source>
        <dbReference type="Proteomes" id="UP000282196"/>
    </source>
</evidence>
<dbReference type="Pfam" id="PF05016">
    <property type="entry name" value="ParE_toxin"/>
    <property type="match status" value="1"/>
</dbReference>
<protein>
    <submittedName>
        <fullName evidence="2">Addiction module toxin RelE</fullName>
    </submittedName>
</protein>
<evidence type="ECO:0000256" key="1">
    <source>
        <dbReference type="ARBA" id="ARBA00022649"/>
    </source>
</evidence>
<dbReference type="Proteomes" id="UP000282196">
    <property type="component" value="Unassembled WGS sequence"/>
</dbReference>
<organism evidence="2 3">
    <name type="scientific">Candidatus Termititenax dinenymphae</name>
    <dbReference type="NCBI Taxonomy" id="2218523"/>
    <lineage>
        <taxon>Bacteria</taxon>
        <taxon>Bacillati</taxon>
        <taxon>Candidatus Margulisiibacteriota</taxon>
        <taxon>Candidatus Termititenacia</taxon>
        <taxon>Candidatus Termititenacales</taxon>
        <taxon>Candidatus Termititenacaceae</taxon>
        <taxon>Candidatus Termititenax</taxon>
    </lineage>
</organism>
<dbReference type="Gene3D" id="3.30.2310.20">
    <property type="entry name" value="RelE-like"/>
    <property type="match status" value="1"/>
</dbReference>
<comment type="caution">
    <text evidence="2">The sequence shown here is derived from an EMBL/GenBank/DDBJ whole genome shotgun (WGS) entry which is preliminary data.</text>
</comment>
<proteinExistence type="predicted"/>
<dbReference type="InterPro" id="IPR035093">
    <property type="entry name" value="RelE/ParE_toxin_dom_sf"/>
</dbReference>
<dbReference type="InterPro" id="IPR052747">
    <property type="entry name" value="TA_system_RelE_toxin"/>
</dbReference>
<dbReference type="PANTHER" id="PTHR38813">
    <property type="match status" value="1"/>
</dbReference>
<sequence length="84" mass="9652">MSYQIRIQNKAVKSFKKISEPYKTLINRKIALLQDFSAAMPNIKALQGEYKGMHRLRVGDYRVLFDLSGQVITIVDIFARGKGY</sequence>
<reference evidence="2 3" key="1">
    <citation type="journal article" date="2019" name="ISME J.">
        <title>Genome analyses of uncultured TG2/ZB3 bacteria in 'Margulisbacteria' specifically attached to ectosymbiotic spirochetes of protists in the termite gut.</title>
        <authorList>
            <person name="Utami Y.D."/>
            <person name="Kuwahara H."/>
            <person name="Igai K."/>
            <person name="Murakami T."/>
            <person name="Sugaya K."/>
            <person name="Morikawa T."/>
            <person name="Nagura Y."/>
            <person name="Yuki M."/>
            <person name="Deevong P."/>
            <person name="Inoue T."/>
            <person name="Kihara K."/>
            <person name="Lo N."/>
            <person name="Yamada A."/>
            <person name="Ohkuma M."/>
            <person name="Hongoh Y."/>
        </authorList>
    </citation>
    <scope>NUCLEOTIDE SEQUENCE [LARGE SCALE GENOMIC DNA]</scope>
    <source>
        <strain evidence="2">RsDinE6-01</strain>
    </source>
</reference>
<keyword evidence="1" id="KW-1277">Toxin-antitoxin system</keyword>
<dbReference type="SUPFAM" id="SSF143011">
    <property type="entry name" value="RelE-like"/>
    <property type="match status" value="1"/>
</dbReference>
<keyword evidence="3" id="KW-1185">Reference proteome</keyword>
<accession>A0A388TLM3</accession>
<dbReference type="EMBL" id="BGZP01000007">
    <property type="protein sequence ID" value="GBR77620.1"/>
    <property type="molecule type" value="Genomic_DNA"/>
</dbReference>
<evidence type="ECO:0000313" key="2">
    <source>
        <dbReference type="EMBL" id="GBR77620.1"/>
    </source>
</evidence>